<accession>A0A916NIC5</accession>
<gene>
    <name evidence="1" type="ORF">CRYO30217_02592</name>
</gene>
<dbReference type="EMBL" id="OU015584">
    <property type="protein sequence ID" value="CAG5084888.1"/>
    <property type="molecule type" value="Genomic_DNA"/>
</dbReference>
<keyword evidence="2" id="KW-1185">Reference proteome</keyword>
<name>A0A916NIC5_9FLAO</name>
<dbReference type="KEGG" id="ptan:CRYO30217_02592"/>
<evidence type="ECO:0000313" key="1">
    <source>
        <dbReference type="EMBL" id="CAG5084888.1"/>
    </source>
</evidence>
<dbReference type="Proteomes" id="UP000683507">
    <property type="component" value="Chromosome"/>
</dbReference>
<dbReference type="RefSeq" id="WP_258542810.1">
    <property type="nucleotide sequence ID" value="NZ_OU015584.1"/>
</dbReference>
<organism evidence="1 2">
    <name type="scientific">Parvicella tangerina</name>
    <dbReference type="NCBI Taxonomy" id="2829795"/>
    <lineage>
        <taxon>Bacteria</taxon>
        <taxon>Pseudomonadati</taxon>
        <taxon>Bacteroidota</taxon>
        <taxon>Flavobacteriia</taxon>
        <taxon>Flavobacteriales</taxon>
        <taxon>Parvicellaceae</taxon>
        <taxon>Parvicella</taxon>
    </lineage>
</organism>
<sequence length="205" mass="23496">MKIILFISLLCLFHNRSTSQFYGSQSLSHVLIMDYPNEIRLHNKIKGSKHFLETEDGKTIDYDKTCNCFLYSPHEPGETLLFLKKNDAFVDSMVFNVLQDPVPDVVFNKNPFQNTIQFSEINNLDELTLDAGLGLYKYEIVSFQMLVVGSGGVRILYSDSNQITDKMKYEIELLSKGSSVQFNNITLKRSDGKFFVLRNISLQII</sequence>
<dbReference type="AlphaFoldDB" id="A0A916NIC5"/>
<reference evidence="1" key="1">
    <citation type="submission" date="2021-04" db="EMBL/GenBank/DDBJ databases">
        <authorList>
            <person name="Rodrigo-Torres L."/>
            <person name="Arahal R. D."/>
            <person name="Lucena T."/>
        </authorList>
    </citation>
    <scope>NUCLEOTIDE SEQUENCE</scope>
    <source>
        <strain evidence="1">AS29M-1</strain>
    </source>
</reference>
<proteinExistence type="predicted"/>
<evidence type="ECO:0000313" key="2">
    <source>
        <dbReference type="Proteomes" id="UP000683507"/>
    </source>
</evidence>
<protein>
    <submittedName>
        <fullName evidence="1">Uncharacterized protein</fullName>
    </submittedName>
</protein>